<dbReference type="InterPro" id="IPR003780">
    <property type="entry name" value="COX15/CtaA_fam"/>
</dbReference>
<proteinExistence type="predicted"/>
<dbReference type="PATRIC" id="fig|267850.7.peg.2082"/>
<keyword evidence="5 12" id="KW-1133">Transmembrane helix</keyword>
<evidence type="ECO:0000256" key="1">
    <source>
        <dbReference type="ARBA" id="ARBA00004141"/>
    </source>
</evidence>
<dbReference type="RefSeq" id="WP_036547544.1">
    <property type="nucleotide sequence ID" value="NZ_JMSZ01000032.1"/>
</dbReference>
<dbReference type="Pfam" id="PF02628">
    <property type="entry name" value="COX15-CtaA"/>
    <property type="match status" value="1"/>
</dbReference>
<keyword evidence="4" id="KW-0479">Metal-binding</keyword>
<feature type="transmembrane region" description="Helical" evidence="12">
    <location>
        <begin position="110"/>
        <end position="132"/>
    </location>
</feature>
<comment type="pathway">
    <text evidence="11">Porphyrin-containing compound metabolism.</text>
</comment>
<evidence type="ECO:0000256" key="8">
    <source>
        <dbReference type="ARBA" id="ARBA00023133"/>
    </source>
</evidence>
<comment type="caution">
    <text evidence="13">The sequence shown here is derived from an EMBL/GenBank/DDBJ whole genome shotgun (WGS) entry which is preliminary data.</text>
</comment>
<comment type="subcellular location">
    <subcellularLocation>
        <location evidence="1">Membrane</location>
        <topology evidence="1">Multi-pass membrane protein</topology>
    </subcellularLocation>
</comment>
<feature type="transmembrane region" description="Helical" evidence="12">
    <location>
        <begin position="253"/>
        <end position="273"/>
    </location>
</feature>
<keyword evidence="10" id="KW-1015">Disulfide bond</keyword>
<evidence type="ECO:0000256" key="4">
    <source>
        <dbReference type="ARBA" id="ARBA00022723"/>
    </source>
</evidence>
<feature type="transmembrane region" description="Helical" evidence="12">
    <location>
        <begin position="16"/>
        <end position="36"/>
    </location>
</feature>
<evidence type="ECO:0000313" key="14">
    <source>
        <dbReference type="Proteomes" id="UP000027318"/>
    </source>
</evidence>
<feature type="transmembrane region" description="Helical" evidence="12">
    <location>
        <begin position="86"/>
        <end position="103"/>
    </location>
</feature>
<dbReference type="STRING" id="267850.ADINL_2114"/>
<evidence type="ECO:0000256" key="10">
    <source>
        <dbReference type="ARBA" id="ARBA00023157"/>
    </source>
</evidence>
<dbReference type="InterPro" id="IPR050450">
    <property type="entry name" value="COX15/CtaA_HemeA_synthase"/>
</dbReference>
<feature type="transmembrane region" description="Helical" evidence="12">
    <location>
        <begin position="282"/>
        <end position="302"/>
    </location>
</feature>
<organism evidence="13 14">
    <name type="scientific">Nitrincola lacisaponensis</name>
    <dbReference type="NCBI Taxonomy" id="267850"/>
    <lineage>
        <taxon>Bacteria</taxon>
        <taxon>Pseudomonadati</taxon>
        <taxon>Pseudomonadota</taxon>
        <taxon>Gammaproteobacteria</taxon>
        <taxon>Oceanospirillales</taxon>
        <taxon>Oceanospirillaceae</taxon>
        <taxon>Nitrincola</taxon>
    </lineage>
</organism>
<evidence type="ECO:0000313" key="13">
    <source>
        <dbReference type="EMBL" id="KDE38985.1"/>
    </source>
</evidence>
<evidence type="ECO:0000256" key="5">
    <source>
        <dbReference type="ARBA" id="ARBA00022989"/>
    </source>
</evidence>
<protein>
    <submittedName>
        <fullName evidence="13">Heme A synthase, cytochrome oxidase biogenesis protein Cox15-CtaA</fullName>
    </submittedName>
</protein>
<gene>
    <name evidence="13" type="ORF">ADINL_2114</name>
</gene>
<dbReference type="AlphaFoldDB" id="A0A063Y1H9"/>
<sequence length="349" mass="38509">MQTTQHQSLPPSVNRAMLLAGSGVVFTLIVILVGVWTRLVDAGLGCPDWPGCYGAWVVPDAERAAGFAPHKPLDPFKAWVEMTHRYIASALGLLALVLAWLGWKHRRLAGYPTAISFILLGVICLQGAFGAWTVTLKLWPQVVTLHLLGGFSVLALFFWLFLRLRAYRQSAAVPRSAPRLWWVVAGMLVWQVALGGWTSSNYAGIACTGFPTCNNEWWPGYMDFAEGFHLTQEVGPNYLHGQLHAGARTAIHYTHRLGALVLGLGLLWLFYIYRHQPVARPWLLASVLTWLLQVSLGIILVLNALPMSVALLHTAGAAALMLLLLRSGWQLGCLESRSTTMLYRKVAHA</sequence>
<dbReference type="GO" id="GO:0046872">
    <property type="term" value="F:metal ion binding"/>
    <property type="evidence" value="ECO:0007669"/>
    <property type="project" value="UniProtKB-KW"/>
</dbReference>
<feature type="transmembrane region" description="Helical" evidence="12">
    <location>
        <begin position="308"/>
        <end position="325"/>
    </location>
</feature>
<evidence type="ECO:0000256" key="6">
    <source>
        <dbReference type="ARBA" id="ARBA00023002"/>
    </source>
</evidence>
<feature type="transmembrane region" description="Helical" evidence="12">
    <location>
        <begin position="138"/>
        <end position="160"/>
    </location>
</feature>
<dbReference type="GO" id="GO:0016491">
    <property type="term" value="F:oxidoreductase activity"/>
    <property type="evidence" value="ECO:0007669"/>
    <property type="project" value="UniProtKB-KW"/>
</dbReference>
<keyword evidence="7" id="KW-0408">Iron</keyword>
<dbReference type="GO" id="GO:0006784">
    <property type="term" value="P:heme A biosynthetic process"/>
    <property type="evidence" value="ECO:0007669"/>
    <property type="project" value="InterPro"/>
</dbReference>
<name>A0A063Y1H9_9GAMM</name>
<feature type="transmembrane region" description="Helical" evidence="12">
    <location>
        <begin position="180"/>
        <end position="198"/>
    </location>
</feature>
<dbReference type="PANTHER" id="PTHR35457">
    <property type="entry name" value="HEME A SYNTHASE"/>
    <property type="match status" value="1"/>
</dbReference>
<keyword evidence="14" id="KW-1185">Reference proteome</keyword>
<keyword evidence="2" id="KW-1003">Cell membrane</keyword>
<dbReference type="GO" id="GO:0016020">
    <property type="term" value="C:membrane"/>
    <property type="evidence" value="ECO:0007669"/>
    <property type="project" value="UniProtKB-SubCell"/>
</dbReference>
<evidence type="ECO:0000256" key="7">
    <source>
        <dbReference type="ARBA" id="ARBA00023004"/>
    </source>
</evidence>
<evidence type="ECO:0000256" key="11">
    <source>
        <dbReference type="ARBA" id="ARBA00023444"/>
    </source>
</evidence>
<dbReference type="PANTHER" id="PTHR35457:SF1">
    <property type="entry name" value="HEME A SYNTHASE"/>
    <property type="match status" value="1"/>
</dbReference>
<evidence type="ECO:0000256" key="12">
    <source>
        <dbReference type="SAM" id="Phobius"/>
    </source>
</evidence>
<reference evidence="13 14" key="1">
    <citation type="journal article" date="2005" name="Int. J. Syst. Evol. Microbiol.">
        <title>Nitrincola lacisaponensis gen. nov., sp. nov., a novel alkaliphilic bacterium isolated from an alkaline, saline lake.</title>
        <authorList>
            <person name="Dimitriu P.A."/>
            <person name="Shukla S.K."/>
            <person name="Conradt J."/>
            <person name="Marquez M.C."/>
            <person name="Ventosa A."/>
            <person name="Maglia A."/>
            <person name="Peyton B.M."/>
            <person name="Pinkart H.C."/>
            <person name="Mormile M.R."/>
        </authorList>
    </citation>
    <scope>NUCLEOTIDE SEQUENCE [LARGE SCALE GENOMIC DNA]</scope>
    <source>
        <strain evidence="13 14">4CA</strain>
    </source>
</reference>
<accession>A0A063Y1H9</accession>
<keyword evidence="8" id="KW-0350">Heme biosynthesis</keyword>
<keyword evidence="6" id="KW-0560">Oxidoreductase</keyword>
<dbReference type="EMBL" id="JMSZ01000032">
    <property type="protein sequence ID" value="KDE38985.1"/>
    <property type="molecule type" value="Genomic_DNA"/>
</dbReference>
<evidence type="ECO:0000256" key="9">
    <source>
        <dbReference type="ARBA" id="ARBA00023136"/>
    </source>
</evidence>
<keyword evidence="9 12" id="KW-0472">Membrane</keyword>
<keyword evidence="3 12" id="KW-0812">Transmembrane</keyword>
<dbReference type="Proteomes" id="UP000027318">
    <property type="component" value="Unassembled WGS sequence"/>
</dbReference>
<evidence type="ECO:0000256" key="3">
    <source>
        <dbReference type="ARBA" id="ARBA00022692"/>
    </source>
</evidence>
<evidence type="ECO:0000256" key="2">
    <source>
        <dbReference type="ARBA" id="ARBA00022475"/>
    </source>
</evidence>